<gene>
    <name evidence="2" type="ORF">GKJPGBOP_01174</name>
</gene>
<dbReference type="PANTHER" id="PTHR33336:SF3">
    <property type="entry name" value="ABM DOMAIN-CONTAINING PROTEIN"/>
    <property type="match status" value="1"/>
</dbReference>
<protein>
    <submittedName>
        <fullName evidence="2">Putative antibiotic biosynthesis monooxygenase</fullName>
    </submittedName>
</protein>
<dbReference type="RefSeq" id="WP_031002428.1">
    <property type="nucleotide sequence ID" value="NZ_BHZD01000001.1"/>
</dbReference>
<reference evidence="2 3" key="1">
    <citation type="submission" date="2018-11" db="EMBL/GenBank/DDBJ databases">
        <title>Whole genome sequence of Streptomyces paromomycinus NBRC 15454(T).</title>
        <authorList>
            <person name="Komaki H."/>
            <person name="Tamura T."/>
        </authorList>
    </citation>
    <scope>NUCLEOTIDE SEQUENCE [LARGE SCALE GENOMIC DNA]</scope>
    <source>
        <strain evidence="2 3">NBRC 15454</strain>
    </source>
</reference>
<dbReference type="Proteomes" id="UP000286746">
    <property type="component" value="Unassembled WGS sequence"/>
</dbReference>
<dbReference type="GeneID" id="95620312"/>
<dbReference type="SUPFAM" id="SSF54909">
    <property type="entry name" value="Dimeric alpha+beta barrel"/>
    <property type="match status" value="1"/>
</dbReference>
<dbReference type="PANTHER" id="PTHR33336">
    <property type="entry name" value="QUINOL MONOOXYGENASE YGIN-RELATED"/>
    <property type="match status" value="1"/>
</dbReference>
<name>A0A401VWS9_STREY</name>
<comment type="caution">
    <text evidence="2">The sequence shown here is derived from an EMBL/GenBank/DDBJ whole genome shotgun (WGS) entry which is preliminary data.</text>
</comment>
<dbReference type="GO" id="GO:0004497">
    <property type="term" value="F:monooxygenase activity"/>
    <property type="evidence" value="ECO:0007669"/>
    <property type="project" value="UniProtKB-KW"/>
</dbReference>
<feature type="domain" description="ABM" evidence="1">
    <location>
        <begin position="2"/>
        <end position="67"/>
    </location>
</feature>
<dbReference type="AlphaFoldDB" id="A0A401VWS9"/>
<keyword evidence="2" id="KW-0503">Monooxygenase</keyword>
<dbReference type="GO" id="GO:0005829">
    <property type="term" value="C:cytosol"/>
    <property type="evidence" value="ECO:0007669"/>
    <property type="project" value="TreeGrafter"/>
</dbReference>
<evidence type="ECO:0000259" key="1">
    <source>
        <dbReference type="Pfam" id="PF03992"/>
    </source>
</evidence>
<dbReference type="InterPro" id="IPR007138">
    <property type="entry name" value="ABM_dom"/>
</dbReference>
<keyword evidence="3" id="KW-1185">Reference proteome</keyword>
<organism evidence="2 3">
    <name type="scientific">Streptomyces paromomycinus</name>
    <name type="common">Streptomyces rimosus subsp. paromomycinus</name>
    <dbReference type="NCBI Taxonomy" id="92743"/>
    <lineage>
        <taxon>Bacteria</taxon>
        <taxon>Bacillati</taxon>
        <taxon>Actinomycetota</taxon>
        <taxon>Actinomycetes</taxon>
        <taxon>Kitasatosporales</taxon>
        <taxon>Streptomycetaceae</taxon>
        <taxon>Streptomyces</taxon>
    </lineage>
</organism>
<sequence>MPVVVATVRTKPGELETALDVFRSHAPAVHEEDGCLLYAVHAGEDRVVVVENWADGAALDAHSRGAALAGIAAGVSGLLAAPMDVAVLDAVPMGDPGKSTL</sequence>
<dbReference type="InterPro" id="IPR050744">
    <property type="entry name" value="AI-2_Isomerase_LsrG"/>
</dbReference>
<evidence type="ECO:0000313" key="2">
    <source>
        <dbReference type="EMBL" id="GCD41519.1"/>
    </source>
</evidence>
<dbReference type="Pfam" id="PF03992">
    <property type="entry name" value="ABM"/>
    <property type="match status" value="1"/>
</dbReference>
<dbReference type="Gene3D" id="3.30.70.100">
    <property type="match status" value="1"/>
</dbReference>
<keyword evidence="2" id="KW-0560">Oxidoreductase</keyword>
<dbReference type="EMBL" id="BHZD01000001">
    <property type="protein sequence ID" value="GCD41519.1"/>
    <property type="molecule type" value="Genomic_DNA"/>
</dbReference>
<dbReference type="InterPro" id="IPR011008">
    <property type="entry name" value="Dimeric_a/b-barrel"/>
</dbReference>
<evidence type="ECO:0000313" key="3">
    <source>
        <dbReference type="Proteomes" id="UP000286746"/>
    </source>
</evidence>
<accession>A0A401VWS9</accession>
<proteinExistence type="predicted"/>